<dbReference type="SUPFAM" id="SSF53822">
    <property type="entry name" value="Periplasmic binding protein-like I"/>
    <property type="match status" value="1"/>
</dbReference>
<gene>
    <name evidence="6" type="ORF">E1269_12845</name>
</gene>
<dbReference type="InParanoid" id="A0A4R5DDE3"/>
<dbReference type="PANTHER" id="PTHR30146">
    <property type="entry name" value="LACI-RELATED TRANSCRIPTIONAL REPRESSOR"/>
    <property type="match status" value="1"/>
</dbReference>
<name>A0A4R5DDE3_9ACTN</name>
<evidence type="ECO:0000256" key="1">
    <source>
        <dbReference type="ARBA" id="ARBA00022491"/>
    </source>
</evidence>
<dbReference type="Proteomes" id="UP000294739">
    <property type="component" value="Unassembled WGS sequence"/>
</dbReference>
<dbReference type="SMART" id="SM00354">
    <property type="entry name" value="HTH_LACI"/>
    <property type="match status" value="1"/>
</dbReference>
<dbReference type="Pfam" id="PF00356">
    <property type="entry name" value="LacI"/>
    <property type="match status" value="1"/>
</dbReference>
<evidence type="ECO:0000313" key="7">
    <source>
        <dbReference type="Proteomes" id="UP000294739"/>
    </source>
</evidence>
<accession>A0A4R5DDE3</accession>
<protein>
    <submittedName>
        <fullName evidence="6">LacI family transcriptional regulator</fullName>
    </submittedName>
</protein>
<keyword evidence="4" id="KW-0804">Transcription</keyword>
<keyword evidence="3" id="KW-0238">DNA-binding</keyword>
<dbReference type="Gene3D" id="1.10.260.40">
    <property type="entry name" value="lambda repressor-like DNA-binding domains"/>
    <property type="match status" value="1"/>
</dbReference>
<dbReference type="InterPro" id="IPR000843">
    <property type="entry name" value="HTH_LacI"/>
</dbReference>
<keyword evidence="1" id="KW-0678">Repressor</keyword>
<comment type="caution">
    <text evidence="6">The sequence shown here is derived from an EMBL/GenBank/DDBJ whole genome shotgun (WGS) entry which is preliminary data.</text>
</comment>
<dbReference type="EMBL" id="SMKZ01000016">
    <property type="protein sequence ID" value="TDE09861.1"/>
    <property type="molecule type" value="Genomic_DNA"/>
</dbReference>
<organism evidence="6 7">
    <name type="scientific">Jiangella asiatica</name>
    <dbReference type="NCBI Taxonomy" id="2530372"/>
    <lineage>
        <taxon>Bacteria</taxon>
        <taxon>Bacillati</taxon>
        <taxon>Actinomycetota</taxon>
        <taxon>Actinomycetes</taxon>
        <taxon>Jiangellales</taxon>
        <taxon>Jiangellaceae</taxon>
        <taxon>Jiangella</taxon>
    </lineage>
</organism>
<dbReference type="RefSeq" id="WP_131895038.1">
    <property type="nucleotide sequence ID" value="NZ_SMKZ01000016.1"/>
</dbReference>
<dbReference type="GO" id="GO:0000976">
    <property type="term" value="F:transcription cis-regulatory region binding"/>
    <property type="evidence" value="ECO:0007669"/>
    <property type="project" value="TreeGrafter"/>
</dbReference>
<evidence type="ECO:0000259" key="5">
    <source>
        <dbReference type="PROSITE" id="PS50932"/>
    </source>
</evidence>
<dbReference type="Pfam" id="PF13377">
    <property type="entry name" value="Peripla_BP_3"/>
    <property type="match status" value="1"/>
</dbReference>
<dbReference type="InterPro" id="IPR046335">
    <property type="entry name" value="LacI/GalR-like_sensor"/>
</dbReference>
<evidence type="ECO:0000256" key="2">
    <source>
        <dbReference type="ARBA" id="ARBA00023015"/>
    </source>
</evidence>
<dbReference type="InterPro" id="IPR010982">
    <property type="entry name" value="Lambda_DNA-bd_dom_sf"/>
</dbReference>
<dbReference type="GO" id="GO:0003700">
    <property type="term" value="F:DNA-binding transcription factor activity"/>
    <property type="evidence" value="ECO:0007669"/>
    <property type="project" value="TreeGrafter"/>
</dbReference>
<evidence type="ECO:0000256" key="3">
    <source>
        <dbReference type="ARBA" id="ARBA00023125"/>
    </source>
</evidence>
<reference evidence="6 7" key="1">
    <citation type="submission" date="2019-03" db="EMBL/GenBank/DDBJ databases">
        <title>Draft genome sequences of novel Actinobacteria.</title>
        <authorList>
            <person name="Sahin N."/>
            <person name="Ay H."/>
            <person name="Saygin H."/>
        </authorList>
    </citation>
    <scope>NUCLEOTIDE SEQUENCE [LARGE SCALE GENOMIC DNA]</scope>
    <source>
        <strain evidence="6 7">5K138</strain>
    </source>
</reference>
<dbReference type="OrthoDB" id="2854648at2"/>
<evidence type="ECO:0000313" key="6">
    <source>
        <dbReference type="EMBL" id="TDE09861.1"/>
    </source>
</evidence>
<keyword evidence="7" id="KW-1185">Reference proteome</keyword>
<dbReference type="AlphaFoldDB" id="A0A4R5DDE3"/>
<sequence>MTVGLGRSQRAGIRQVADRAGVSVSSVSRVLTSHPDVSARMRKRVLEAVEQLGYEPDWLAQSMRRGATLTVGFVVGDISNPLFAQIALGAEVSLQREGYSMLLANSQNQPVLDARHIRLFQQRRVDGLLLSLASENHTETLEALAGLETPIVLIDRDLPPAVAASAVLSDHQSGMRAAAASLIELGHRRIGMITGSIDLRPSREREAALRAVCAEHPEVGAVVRPGSFTAAHGAAATAELLDGADPPTALVAGGNQILIGVLRELRARGLSVPSDISLVSCDEVPLSELYDPPIATIVRDPFRIGQRAAELLLGRLRGDQPHHAVLPSMFAPGRSCGPPR</sequence>
<feature type="domain" description="HTH lacI-type" evidence="5">
    <location>
        <begin position="11"/>
        <end position="65"/>
    </location>
</feature>
<evidence type="ECO:0000256" key="4">
    <source>
        <dbReference type="ARBA" id="ARBA00023163"/>
    </source>
</evidence>
<proteinExistence type="predicted"/>
<dbReference type="SUPFAM" id="SSF47413">
    <property type="entry name" value="lambda repressor-like DNA-binding domains"/>
    <property type="match status" value="1"/>
</dbReference>
<dbReference type="Gene3D" id="3.40.50.2300">
    <property type="match status" value="2"/>
</dbReference>
<dbReference type="PROSITE" id="PS50932">
    <property type="entry name" value="HTH_LACI_2"/>
    <property type="match status" value="1"/>
</dbReference>
<dbReference type="PANTHER" id="PTHR30146:SF148">
    <property type="entry name" value="HTH-TYPE TRANSCRIPTIONAL REPRESSOR PURR-RELATED"/>
    <property type="match status" value="1"/>
</dbReference>
<dbReference type="InterPro" id="IPR028082">
    <property type="entry name" value="Peripla_BP_I"/>
</dbReference>
<dbReference type="CDD" id="cd01392">
    <property type="entry name" value="HTH_LacI"/>
    <property type="match status" value="1"/>
</dbReference>
<keyword evidence="2" id="KW-0805">Transcription regulation</keyword>